<gene>
    <name evidence="2" type="ORF">ABHF33_09330</name>
</gene>
<feature type="signal peptide" evidence="1">
    <location>
        <begin position="1"/>
        <end position="24"/>
    </location>
</feature>
<feature type="chain" id="PRO_5043649789" evidence="1">
    <location>
        <begin position="25"/>
        <end position="319"/>
    </location>
</feature>
<dbReference type="EMBL" id="CP157355">
    <property type="protein sequence ID" value="XBL99279.1"/>
    <property type="molecule type" value="Genomic_DNA"/>
</dbReference>
<keyword evidence="1" id="KW-0732">Signal</keyword>
<protein>
    <submittedName>
        <fullName evidence="2">TraB/GumN family protein</fullName>
    </submittedName>
</protein>
<proteinExistence type="predicted"/>
<dbReference type="AlphaFoldDB" id="A0AAU7F6P0"/>
<dbReference type="RefSeq" id="WP_348943709.1">
    <property type="nucleotide sequence ID" value="NZ_CP157355.1"/>
</dbReference>
<evidence type="ECO:0000256" key="1">
    <source>
        <dbReference type="SAM" id="SignalP"/>
    </source>
</evidence>
<dbReference type="KEGG" id="cmav:ABHF33_09330"/>
<dbReference type="Pfam" id="PF01963">
    <property type="entry name" value="TraB_PrgY_gumN"/>
    <property type="match status" value="1"/>
</dbReference>
<name>A0AAU7F6P0_9NEIS</name>
<dbReference type="InterPro" id="IPR002816">
    <property type="entry name" value="TraB/PrgY/GumN_fam"/>
</dbReference>
<reference evidence="2" key="1">
    <citation type="submission" date="2024-05" db="EMBL/GenBank/DDBJ databases">
        <authorList>
            <person name="Yang L."/>
            <person name="Pan L."/>
        </authorList>
    </citation>
    <scope>NUCLEOTIDE SEQUENCE</scope>
    <source>
        <strain evidence="2">FCG-7</strain>
    </source>
</reference>
<dbReference type="PANTHER" id="PTHR40590">
    <property type="entry name" value="CYTOPLASMIC PROTEIN-RELATED"/>
    <property type="match status" value="1"/>
</dbReference>
<dbReference type="CDD" id="cd14789">
    <property type="entry name" value="Tiki"/>
    <property type="match status" value="1"/>
</dbReference>
<dbReference type="PANTHER" id="PTHR40590:SF1">
    <property type="entry name" value="CYTOPLASMIC PROTEIN"/>
    <property type="match status" value="1"/>
</dbReference>
<organism evidence="2">
    <name type="scientific">Chitinibacter mangrovi</name>
    <dbReference type="NCBI Taxonomy" id="3153927"/>
    <lineage>
        <taxon>Bacteria</taxon>
        <taxon>Pseudomonadati</taxon>
        <taxon>Pseudomonadota</taxon>
        <taxon>Betaproteobacteria</taxon>
        <taxon>Neisseriales</taxon>
        <taxon>Chitinibacteraceae</taxon>
        <taxon>Chitinibacter</taxon>
    </lineage>
</organism>
<accession>A0AAU7F6P0</accession>
<dbReference type="InterPro" id="IPR047111">
    <property type="entry name" value="YbaP-like"/>
</dbReference>
<evidence type="ECO:0000313" key="2">
    <source>
        <dbReference type="EMBL" id="XBL99279.1"/>
    </source>
</evidence>
<sequence length="319" mass="35020">MTFFHRATLALASCLLLISFSGHAQCPPAAELPTPEHMPALLQSAKDRGFLWKISKQGQDSWLYGTIHANRLEGMLPGPQTRQALQQSDVIALELNLADPATITQIMALSKRGAGRVPAQFLPRLKAQLNKNCLPLELIGQQHPSLLFSSIMLTDARHDGIEPAFGSEIMLLGLAQGSNKPVIALETPKEQMGAMLGEGDKILPEQFEAGLALLESGQGRAQVVKMVDVWNRSDLAVFENYRQWCQCVETAADRAMMKRINDDRNVVIAQRIAQQYRQGQTMFIAVGSLHMVGKTGLPSLLKQHGFTVERVVFDDGAGQ</sequence>